<gene>
    <name evidence="1" type="ORF">QFC19_006018</name>
</gene>
<keyword evidence="2" id="KW-1185">Reference proteome</keyword>
<comment type="caution">
    <text evidence="1">The sequence shown here is derived from an EMBL/GenBank/DDBJ whole genome shotgun (WGS) entry which is preliminary data.</text>
</comment>
<reference evidence="1" key="1">
    <citation type="submission" date="2023-04" db="EMBL/GenBank/DDBJ databases">
        <title>Draft Genome sequencing of Naganishia species isolated from polar environments using Oxford Nanopore Technology.</title>
        <authorList>
            <person name="Leo P."/>
            <person name="Venkateswaran K."/>
        </authorList>
    </citation>
    <scope>NUCLEOTIDE SEQUENCE</scope>
    <source>
        <strain evidence="1">MNA-CCFEE 5261</strain>
    </source>
</reference>
<proteinExistence type="predicted"/>
<sequence>MFQSNRPKFSLDLTIKELSNIPQIKGSCYVDIQIRESPGMKSFPTFKHKTLHHFDTGSNGESKSSSQPEESQTSVSSNLISVHTANKHIHNFKCAFNYNLRCNLRFPLNKKENLIGNKYLMMKVYYVDDSHDSSSISHHATELGRLELNLSEYLNFDEPTTSKYLLQNSKVNSIMTLVVYLDELPADYDFHTQLQITDNASSANSSRTSTQLSRGATKKKLFNVPQFEKNKVFSGFNGVLGGQTNGKNSPKSSALETSSVNSDGEERPERSSRKKSGNRSGELHREVRSKNEEAQVTEKGAFMMDPTISNLYKKILESTWDPELHKLLQFDPEMCIEDIFKNGGDGWNQYLSQNFGTWEGDEHEGDEDYYTVNGLIDEPKYRDDLKSWNVDVNKVLSK</sequence>
<evidence type="ECO:0000313" key="2">
    <source>
        <dbReference type="Proteomes" id="UP001241377"/>
    </source>
</evidence>
<dbReference type="Proteomes" id="UP001241377">
    <property type="component" value="Unassembled WGS sequence"/>
</dbReference>
<protein>
    <submittedName>
        <fullName evidence="1">Uncharacterized protein</fullName>
    </submittedName>
</protein>
<organism evidence="1 2">
    <name type="scientific">Naganishia cerealis</name>
    <dbReference type="NCBI Taxonomy" id="610337"/>
    <lineage>
        <taxon>Eukaryota</taxon>
        <taxon>Fungi</taxon>
        <taxon>Dikarya</taxon>
        <taxon>Basidiomycota</taxon>
        <taxon>Agaricomycotina</taxon>
        <taxon>Tremellomycetes</taxon>
        <taxon>Filobasidiales</taxon>
        <taxon>Filobasidiaceae</taxon>
        <taxon>Naganishia</taxon>
    </lineage>
</organism>
<accession>A0ACC2VKR7</accession>
<evidence type="ECO:0000313" key="1">
    <source>
        <dbReference type="EMBL" id="KAJ9099406.1"/>
    </source>
</evidence>
<name>A0ACC2VKR7_9TREE</name>
<dbReference type="EMBL" id="JASBWR010000070">
    <property type="protein sequence ID" value="KAJ9099406.1"/>
    <property type="molecule type" value="Genomic_DNA"/>
</dbReference>